<evidence type="ECO:0000313" key="10">
    <source>
        <dbReference type="Proteomes" id="UP001186944"/>
    </source>
</evidence>
<evidence type="ECO:0000256" key="4">
    <source>
        <dbReference type="ARBA" id="ARBA00023136"/>
    </source>
</evidence>
<dbReference type="PANTHER" id="PTHR13223">
    <property type="entry name" value="ACIDIC FIBROBLAST GROWTH FACTOR INTRACELLULAR BINDING PROTEIN"/>
    <property type="match status" value="1"/>
</dbReference>
<dbReference type="GO" id="GO:0016020">
    <property type="term" value="C:membrane"/>
    <property type="evidence" value="ECO:0007669"/>
    <property type="project" value="UniProtKB-SubCell"/>
</dbReference>
<feature type="domain" description="Reverse transcriptase" evidence="8">
    <location>
        <begin position="219"/>
        <end position="486"/>
    </location>
</feature>
<dbReference type="PROSITE" id="PS00237">
    <property type="entry name" value="G_PROTEIN_RECEP_F1_1"/>
    <property type="match status" value="1"/>
</dbReference>
<evidence type="ECO:0000256" key="6">
    <source>
        <dbReference type="SAM" id="Phobius"/>
    </source>
</evidence>
<feature type="transmembrane region" description="Helical" evidence="6">
    <location>
        <begin position="135"/>
        <end position="155"/>
    </location>
</feature>
<keyword evidence="2 5" id="KW-0812">Transmembrane</keyword>
<keyword evidence="5" id="KW-0675">Receptor</keyword>
<feature type="domain" description="G-protein coupled receptors family 1 profile" evidence="7">
    <location>
        <begin position="35"/>
        <end position="219"/>
    </location>
</feature>
<dbReference type="Pfam" id="PF00001">
    <property type="entry name" value="7tm_1"/>
    <property type="match status" value="1"/>
</dbReference>
<dbReference type="PANTHER" id="PTHR13223:SF2">
    <property type="entry name" value="ACIDIC FIBROBLAST GROWTH FACTOR INTRACELLULAR-BINDING PROTEIN"/>
    <property type="match status" value="1"/>
</dbReference>
<dbReference type="InterPro" id="IPR008614">
    <property type="entry name" value="FIBP"/>
</dbReference>
<feature type="transmembrane region" description="Helical" evidence="6">
    <location>
        <begin position="23"/>
        <end position="45"/>
    </location>
</feature>
<dbReference type="CDD" id="cd00637">
    <property type="entry name" value="7tm_classA_rhodopsin-like"/>
    <property type="match status" value="1"/>
</dbReference>
<keyword evidence="3 6" id="KW-1133">Transmembrane helix</keyword>
<evidence type="ECO:0000256" key="3">
    <source>
        <dbReference type="ARBA" id="ARBA00022989"/>
    </source>
</evidence>
<dbReference type="EMBL" id="VSWD01000009">
    <property type="protein sequence ID" value="KAK3093996.1"/>
    <property type="molecule type" value="Genomic_DNA"/>
</dbReference>
<dbReference type="PRINTS" id="PR00237">
    <property type="entry name" value="GPCRRHODOPSN"/>
</dbReference>
<evidence type="ECO:0000256" key="5">
    <source>
        <dbReference type="RuleBase" id="RU000688"/>
    </source>
</evidence>
<protein>
    <recommendedName>
        <fullName evidence="11">G-protein coupled receptors family 1 profile domain-containing protein</fullName>
    </recommendedName>
</protein>
<evidence type="ECO:0008006" key="11">
    <source>
        <dbReference type="Google" id="ProtNLM"/>
    </source>
</evidence>
<dbReference type="Gene3D" id="1.20.1070.10">
    <property type="entry name" value="Rhodopsin 7-helix transmembrane proteins"/>
    <property type="match status" value="1"/>
</dbReference>
<keyword evidence="5" id="KW-0297">G-protein coupled receptor</keyword>
<dbReference type="PROSITE" id="PS50878">
    <property type="entry name" value="RT_POL"/>
    <property type="match status" value="1"/>
</dbReference>
<comment type="caution">
    <text evidence="9">The sequence shown here is derived from an EMBL/GenBank/DDBJ whole genome shotgun (WGS) entry which is preliminary data.</text>
</comment>
<comment type="subcellular location">
    <subcellularLocation>
        <location evidence="1">Membrane</location>
    </subcellularLocation>
</comment>
<gene>
    <name evidence="9" type="ORF">FSP39_022688</name>
</gene>
<dbReference type="InterPro" id="IPR043502">
    <property type="entry name" value="DNA/RNA_pol_sf"/>
</dbReference>
<keyword evidence="5" id="KW-0807">Transducer</keyword>
<feature type="transmembrane region" description="Helical" evidence="6">
    <location>
        <begin position="57"/>
        <end position="81"/>
    </location>
</feature>
<dbReference type="SUPFAM" id="SSF56672">
    <property type="entry name" value="DNA/RNA polymerases"/>
    <property type="match status" value="1"/>
</dbReference>
<accession>A0AA88Y199</accession>
<evidence type="ECO:0000259" key="8">
    <source>
        <dbReference type="PROSITE" id="PS50878"/>
    </source>
</evidence>
<sequence length="770" mass="87526">MDQEETLIRWNSSLTEWLIPNNIFLSLYLIVGVFGNALVLFIYIFRMRNGKDDRYFIPSLAAVDICACTIGASYALALNLLPVRFPGDFLCKVLWFLSQSSTISSSLLLLVIAVHRYMKVCKPLKPKWSLKYKRLAVGLSITSAVVVSLPTFAFYGEIQIYNAELNVTGYRCSHVHERTVGYDFLILYNIILFVCACGGIVVISTLYVLVGKSIYAKVIQFRKSMRRPKKIPTPVYSVSADNNHNAFNDVRGQTTTLSEEGKTSMSSELPNGSAQNDAVMEDEASAFRPGFGCQSTLLRVVEDWKQALDQHKFVGAVLMDLSKAFDCLPHKLLLEKLKYYGVTEHSLKLITSYLSDRLQCVKLNGFISSYKNTIKGVPQGSIFGPVLFNIFINDIFLFVQNATLYNYADDNTLSHSDSDPQKVVSALVNDSSTLIDWFSFNRMKANPSKFQAIAVGKKSKKKSKKSKLNLLTSNVRMKLNYLGYYQLDSVVVRELLGKKLSSRNRKDLDDVHEKTKIPIRSCRRQYDNMRRVFKTVEELMGSLVDNIQSHYLLSEDLAKQYAAIVFIANNRFETGKKKLNHLTFHDFAFCANLMIANWSYSAVECKVHEDMDVDLDRGFLHELRELKLLLEKDTVDEYKSRVLHDTKSKLSKSTYKDLDEDFKNYSKAMINIAYGLNHRNEARDIFIDMVEKITDPCMQKGWTKDELQTFLYGYRDILRHLDVFKHNELNFFSASEGTKTVLSGPSAAAAEEIASCDGTFKAVENTDHPL</sequence>
<organism evidence="9 10">
    <name type="scientific">Pinctada imbricata</name>
    <name type="common">Atlantic pearl-oyster</name>
    <name type="synonym">Pinctada martensii</name>
    <dbReference type="NCBI Taxonomy" id="66713"/>
    <lineage>
        <taxon>Eukaryota</taxon>
        <taxon>Metazoa</taxon>
        <taxon>Spiralia</taxon>
        <taxon>Lophotrochozoa</taxon>
        <taxon>Mollusca</taxon>
        <taxon>Bivalvia</taxon>
        <taxon>Autobranchia</taxon>
        <taxon>Pteriomorphia</taxon>
        <taxon>Pterioida</taxon>
        <taxon>Pterioidea</taxon>
        <taxon>Pteriidae</taxon>
        <taxon>Pinctada</taxon>
    </lineage>
</organism>
<dbReference type="Proteomes" id="UP001186944">
    <property type="component" value="Unassembled WGS sequence"/>
</dbReference>
<dbReference type="InterPro" id="IPR000477">
    <property type="entry name" value="RT_dom"/>
</dbReference>
<name>A0AA88Y199_PINIB</name>
<dbReference type="PROSITE" id="PS50262">
    <property type="entry name" value="G_PROTEIN_RECEP_F1_2"/>
    <property type="match status" value="1"/>
</dbReference>
<evidence type="ECO:0000256" key="1">
    <source>
        <dbReference type="ARBA" id="ARBA00004370"/>
    </source>
</evidence>
<reference evidence="9" key="1">
    <citation type="submission" date="2019-08" db="EMBL/GenBank/DDBJ databases">
        <title>The improved chromosome-level genome for the pearl oyster Pinctada fucata martensii using PacBio sequencing and Hi-C.</title>
        <authorList>
            <person name="Zheng Z."/>
        </authorList>
    </citation>
    <scope>NUCLEOTIDE SEQUENCE</scope>
    <source>
        <strain evidence="9">ZZ-2019</strain>
        <tissue evidence="9">Adductor muscle</tissue>
    </source>
</reference>
<feature type="transmembrane region" description="Helical" evidence="6">
    <location>
        <begin position="93"/>
        <end position="114"/>
    </location>
</feature>
<dbReference type="InterPro" id="IPR000276">
    <property type="entry name" value="GPCR_Rhodpsn"/>
</dbReference>
<evidence type="ECO:0000256" key="2">
    <source>
        <dbReference type="ARBA" id="ARBA00022692"/>
    </source>
</evidence>
<dbReference type="InterPro" id="IPR017452">
    <property type="entry name" value="GPCR_Rhodpsn_7TM"/>
</dbReference>
<keyword evidence="4 6" id="KW-0472">Membrane</keyword>
<keyword evidence="10" id="KW-1185">Reference proteome</keyword>
<dbReference type="GO" id="GO:0004930">
    <property type="term" value="F:G protein-coupled receptor activity"/>
    <property type="evidence" value="ECO:0007669"/>
    <property type="project" value="UniProtKB-KW"/>
</dbReference>
<evidence type="ECO:0000259" key="7">
    <source>
        <dbReference type="PROSITE" id="PS50262"/>
    </source>
</evidence>
<feature type="transmembrane region" description="Helical" evidence="6">
    <location>
        <begin position="186"/>
        <end position="210"/>
    </location>
</feature>
<dbReference type="SUPFAM" id="SSF81321">
    <property type="entry name" value="Family A G protein-coupled receptor-like"/>
    <property type="match status" value="1"/>
</dbReference>
<comment type="similarity">
    <text evidence="5">Belongs to the G-protein coupled receptor 1 family.</text>
</comment>
<proteinExistence type="inferred from homology"/>
<dbReference type="AlphaFoldDB" id="A0AA88Y199"/>
<dbReference type="Pfam" id="PF05427">
    <property type="entry name" value="FIBP"/>
    <property type="match status" value="1"/>
</dbReference>
<dbReference type="GO" id="GO:0005634">
    <property type="term" value="C:nucleus"/>
    <property type="evidence" value="ECO:0007669"/>
    <property type="project" value="TreeGrafter"/>
</dbReference>
<evidence type="ECO:0000313" key="9">
    <source>
        <dbReference type="EMBL" id="KAK3093996.1"/>
    </source>
</evidence>